<accession>A0A4Q9N244</accession>
<feature type="compositionally biased region" description="Basic and acidic residues" evidence="1">
    <location>
        <begin position="887"/>
        <end position="896"/>
    </location>
</feature>
<gene>
    <name evidence="2" type="ORF">BD311DRAFT_774977</name>
</gene>
<name>A0A4Q9N244_9APHY</name>
<dbReference type="EMBL" id="ML143393">
    <property type="protein sequence ID" value="TBU32796.1"/>
    <property type="molecule type" value="Genomic_DNA"/>
</dbReference>
<organism evidence="2">
    <name type="scientific">Dichomitus squalens</name>
    <dbReference type="NCBI Taxonomy" id="114155"/>
    <lineage>
        <taxon>Eukaryota</taxon>
        <taxon>Fungi</taxon>
        <taxon>Dikarya</taxon>
        <taxon>Basidiomycota</taxon>
        <taxon>Agaricomycotina</taxon>
        <taxon>Agaricomycetes</taxon>
        <taxon>Polyporales</taxon>
        <taxon>Polyporaceae</taxon>
        <taxon>Dichomitus</taxon>
    </lineage>
</organism>
<feature type="compositionally biased region" description="Polar residues" evidence="1">
    <location>
        <begin position="29"/>
        <end position="38"/>
    </location>
</feature>
<feature type="compositionally biased region" description="Polar residues" evidence="1">
    <location>
        <begin position="853"/>
        <end position="865"/>
    </location>
</feature>
<feature type="compositionally biased region" description="Polar residues" evidence="1">
    <location>
        <begin position="420"/>
        <end position="429"/>
    </location>
</feature>
<evidence type="ECO:0000313" key="2">
    <source>
        <dbReference type="EMBL" id="TBU32796.1"/>
    </source>
</evidence>
<proteinExistence type="predicted"/>
<feature type="compositionally biased region" description="Basic and acidic residues" evidence="1">
    <location>
        <begin position="535"/>
        <end position="578"/>
    </location>
</feature>
<feature type="region of interest" description="Disordered" evidence="1">
    <location>
        <begin position="369"/>
        <end position="490"/>
    </location>
</feature>
<feature type="compositionally biased region" description="Low complexity" evidence="1">
    <location>
        <begin position="796"/>
        <end position="813"/>
    </location>
</feature>
<dbReference type="Proteomes" id="UP000292957">
    <property type="component" value="Unassembled WGS sequence"/>
</dbReference>
<feature type="region of interest" description="Disordered" evidence="1">
    <location>
        <begin position="1"/>
        <end position="88"/>
    </location>
</feature>
<feature type="compositionally biased region" description="Pro residues" evidence="1">
    <location>
        <begin position="393"/>
        <end position="407"/>
    </location>
</feature>
<feature type="compositionally biased region" description="Polar residues" evidence="1">
    <location>
        <begin position="946"/>
        <end position="959"/>
    </location>
</feature>
<feature type="compositionally biased region" description="Low complexity" evidence="1">
    <location>
        <begin position="408"/>
        <end position="419"/>
    </location>
</feature>
<feature type="compositionally biased region" description="Basic and acidic residues" evidence="1">
    <location>
        <begin position="609"/>
        <end position="620"/>
    </location>
</feature>
<evidence type="ECO:0000256" key="1">
    <source>
        <dbReference type="SAM" id="MobiDB-lite"/>
    </source>
</evidence>
<feature type="compositionally biased region" description="Low complexity" evidence="1">
    <location>
        <begin position="916"/>
        <end position="936"/>
    </location>
</feature>
<reference evidence="2" key="1">
    <citation type="submission" date="2019-01" db="EMBL/GenBank/DDBJ databases">
        <title>Draft genome sequences of three monokaryotic isolates of the white-rot basidiomycete fungus Dichomitus squalens.</title>
        <authorList>
            <consortium name="DOE Joint Genome Institute"/>
            <person name="Lopez S.C."/>
            <person name="Andreopoulos B."/>
            <person name="Pangilinan J."/>
            <person name="Lipzen A."/>
            <person name="Riley R."/>
            <person name="Ahrendt S."/>
            <person name="Ng V."/>
            <person name="Barry K."/>
            <person name="Daum C."/>
            <person name="Grigoriev I.V."/>
            <person name="Hilden K.S."/>
            <person name="Makela M.R."/>
            <person name="de Vries R.P."/>
        </authorList>
    </citation>
    <scope>NUCLEOTIDE SEQUENCE [LARGE SCALE GENOMIC DNA]</scope>
    <source>
        <strain evidence="2">OM18370.1</strain>
    </source>
</reference>
<feature type="compositionally biased region" description="Low complexity" evidence="1">
    <location>
        <begin position="369"/>
        <end position="392"/>
    </location>
</feature>
<feature type="region of interest" description="Disordered" evidence="1">
    <location>
        <begin position="120"/>
        <end position="163"/>
    </location>
</feature>
<dbReference type="AlphaFoldDB" id="A0A4Q9N244"/>
<protein>
    <submittedName>
        <fullName evidence="2">Uncharacterized protein</fullName>
    </submittedName>
</protein>
<feature type="compositionally biased region" description="Low complexity" evidence="1">
    <location>
        <begin position="18"/>
        <end position="28"/>
    </location>
</feature>
<feature type="compositionally biased region" description="Basic residues" evidence="1">
    <location>
        <begin position="42"/>
        <end position="51"/>
    </location>
</feature>
<feature type="region of interest" description="Disordered" evidence="1">
    <location>
        <begin position="535"/>
        <end position="735"/>
    </location>
</feature>
<feature type="compositionally biased region" description="Low complexity" evidence="1">
    <location>
        <begin position="710"/>
        <end position="723"/>
    </location>
</feature>
<dbReference type="OrthoDB" id="3268641at2759"/>
<feature type="compositionally biased region" description="Low complexity" evidence="1">
    <location>
        <begin position="443"/>
        <end position="475"/>
    </location>
</feature>
<sequence>MRRIAAVFASKRSDRSDAASSTAASTTTQHTQQPAKTPSSKRFFRSLSRKVKPVDPLLDRLNSADLHPPSSSSSSSGAPTTPDDDRGSLLRLPTAKVWAPLPPIPVDSRLGSFHHLDAAPHDRSPLSVIPRPSASPSTFDTEDASSEESSFAPDLSRPPERSTPLSAPAYLLALSLSKLRPPYAPPPLLDVPGGPLFPRSCNARRSLPYADSLESTMHRTRLQRRLERGDLSPAETRSIASFAGRRTVLKDRPSLFLDDTAVRTGHARSHSAGLRRWVDRPCFEDRLLVLLAENEPAGGLHANTEPRWTRVEPATGCGVADLEYSLTLELLAGLYEDIPPSEHEQQRQAPGPESSALAYLRLDTRLSLDSSPSLSLTHSPTAPSPSSLSSIGPPSPVTMPSSPPPASPSGASPKPAQPSVISPSTSSRGQLYKASPSPLRMEAVSAPSPAASTPDIPASAPAVSPVVSASIAPSPVTSPPPSASSAAARLKPALKQGVRFAEGEKEDKEDNVPLGYVMRVQQKREEKARFLAAERERRQHEEARRKHEEEKRKWEKERATWEREKRAMEEERKKRLYAEEVAAARARRESSRIGFGPATGEGLAVGQWDRSERPRPDRESSASPSFSRPTYDPAHAMPRTYSDSSLARPPHPSRGSSGSGSGSPEESRPNSVYGSWSGAGSRPPSMHSGVPTPSSSQQDVRPRERRTSSSRRASMVSESGSSRPRSEVPVPPVPVPNMWTMNMPMNMGAPMPMPGLGIPMAMPVGMGMTPMGMPMYGIPMDMPLLPPSPPFMQQYGGRSSSRSRSPSGSHSNSPTLSKRDLSSNNSSSERVNRMSRHGYDSSSGSARGASLPRSESASPARSQRPTHVRTGSGDTSRSNRPAAAPRSHTDHGDRRSSSAKQAQQGVRAAPPPPPSAAAAAAAASSSRPRPTHTSSLPPNPPVAYNQPRSSWALPQSGFENVSRPAGGRRQTIIS</sequence>
<feature type="region of interest" description="Disordered" evidence="1">
    <location>
        <begin position="787"/>
        <end position="974"/>
    </location>
</feature>